<gene>
    <name evidence="1" type="ORF">GCM10023175_63750</name>
</gene>
<dbReference type="EMBL" id="BAABGT010000109">
    <property type="protein sequence ID" value="GAA4558145.1"/>
    <property type="molecule type" value="Genomic_DNA"/>
</dbReference>
<name>A0ABP8S1Z9_9PSEU</name>
<reference evidence="2" key="1">
    <citation type="journal article" date="2019" name="Int. J. Syst. Evol. Microbiol.">
        <title>The Global Catalogue of Microorganisms (GCM) 10K type strain sequencing project: providing services to taxonomists for standard genome sequencing and annotation.</title>
        <authorList>
            <consortium name="The Broad Institute Genomics Platform"/>
            <consortium name="The Broad Institute Genome Sequencing Center for Infectious Disease"/>
            <person name="Wu L."/>
            <person name="Ma J."/>
        </authorList>
    </citation>
    <scope>NUCLEOTIDE SEQUENCE [LARGE SCALE GENOMIC DNA]</scope>
    <source>
        <strain evidence="2">JCM 17906</strain>
    </source>
</reference>
<dbReference type="RefSeq" id="WP_345426651.1">
    <property type="nucleotide sequence ID" value="NZ_BAABGT010000109.1"/>
</dbReference>
<dbReference type="Proteomes" id="UP001501598">
    <property type="component" value="Unassembled WGS sequence"/>
</dbReference>
<organism evidence="1 2">
    <name type="scientific">Pseudonocardia xishanensis</name>
    <dbReference type="NCBI Taxonomy" id="630995"/>
    <lineage>
        <taxon>Bacteria</taxon>
        <taxon>Bacillati</taxon>
        <taxon>Actinomycetota</taxon>
        <taxon>Actinomycetes</taxon>
        <taxon>Pseudonocardiales</taxon>
        <taxon>Pseudonocardiaceae</taxon>
        <taxon>Pseudonocardia</taxon>
    </lineage>
</organism>
<proteinExistence type="predicted"/>
<keyword evidence="2" id="KW-1185">Reference proteome</keyword>
<evidence type="ECO:0000313" key="2">
    <source>
        <dbReference type="Proteomes" id="UP001501598"/>
    </source>
</evidence>
<protein>
    <submittedName>
        <fullName evidence="1">Uncharacterized protein</fullName>
    </submittedName>
</protein>
<evidence type="ECO:0000313" key="1">
    <source>
        <dbReference type="EMBL" id="GAA4558145.1"/>
    </source>
</evidence>
<comment type="caution">
    <text evidence="1">The sequence shown here is derived from an EMBL/GenBank/DDBJ whole genome shotgun (WGS) entry which is preliminary data.</text>
</comment>
<accession>A0ABP8S1Z9</accession>
<sequence length="237" mass="24998">MTETSDVWPEPVAGAPLTTRASAELALAVAAREMSDLARALVPVGPVRESYAGALVAEARQLTALAGRALAAAVAVECADGTPWADIAAAAGEETAQARARWEPMVRQWDAAVEQAAVPGDRDDTPVEDTLAALDAWVVHHRDPDPAGDDRPVSAALGRMDPHHELMHLAAVRRRLAALHDGATPPAQLLDLVEREALVEEHLAAAADPADRPDHEQAAHRARTMAAHLRARTEGAG</sequence>